<evidence type="ECO:0000256" key="1">
    <source>
        <dbReference type="SAM" id="MobiDB-lite"/>
    </source>
</evidence>
<gene>
    <name evidence="2" type="ORF">ACFQL7_20060</name>
    <name evidence="3" type="ORF">ACFQL7_20835</name>
</gene>
<dbReference type="RefSeq" id="WP_264822307.1">
    <property type="nucleotide sequence ID" value="NZ_CP110249.1"/>
</dbReference>
<feature type="region of interest" description="Disordered" evidence="1">
    <location>
        <begin position="136"/>
        <end position="159"/>
    </location>
</feature>
<evidence type="ECO:0000313" key="3">
    <source>
        <dbReference type="EMBL" id="MFC7192000.1"/>
    </source>
</evidence>
<organism evidence="2 4">
    <name type="scientific">Halocatena marina</name>
    <dbReference type="NCBI Taxonomy" id="2934937"/>
    <lineage>
        <taxon>Archaea</taxon>
        <taxon>Methanobacteriati</taxon>
        <taxon>Methanobacteriota</taxon>
        <taxon>Stenosarchaea group</taxon>
        <taxon>Halobacteria</taxon>
        <taxon>Halobacteriales</taxon>
        <taxon>Natronomonadaceae</taxon>
        <taxon>Halocatena</taxon>
    </lineage>
</organism>
<comment type="caution">
    <text evidence="2">The sequence shown here is derived from an EMBL/GenBank/DDBJ whole genome shotgun (WGS) entry which is preliminary data.</text>
</comment>
<reference evidence="2" key="3">
    <citation type="submission" date="2024-09" db="EMBL/GenBank/DDBJ databases">
        <authorList>
            <person name="Sun Q."/>
        </authorList>
    </citation>
    <scope>NUCLEOTIDE SEQUENCE</scope>
    <source>
        <strain evidence="2">NBRC 107106</strain>
    </source>
</reference>
<reference evidence="2" key="1">
    <citation type="journal article" date="2014" name="Int. J. Syst. Evol. Microbiol.">
        <title>Complete genome sequence of Corynebacterium casei LMG S-19264T (=DSM 44701T), isolated from a smear-ripened cheese.</title>
        <authorList>
            <consortium name="US DOE Joint Genome Institute (JGI-PGF)"/>
            <person name="Walter F."/>
            <person name="Albersmeier A."/>
            <person name="Kalinowski J."/>
            <person name="Ruckert C."/>
        </authorList>
    </citation>
    <scope>NUCLEOTIDE SEQUENCE [LARGE SCALE GENOMIC DNA]</scope>
    <source>
        <strain evidence="2">NBRC 107106</strain>
    </source>
</reference>
<dbReference type="Proteomes" id="UP001596417">
    <property type="component" value="Unassembled WGS sequence"/>
</dbReference>
<accession>A0ABD5YRQ0</accession>
<evidence type="ECO:0000313" key="4">
    <source>
        <dbReference type="Proteomes" id="UP001596417"/>
    </source>
</evidence>
<dbReference type="GeneID" id="76201637"/>
<name>A0ABD5YRQ0_9EURY</name>
<proteinExistence type="predicted"/>
<dbReference type="EMBL" id="JBHTAX010000002">
    <property type="protein sequence ID" value="MFC7192000.1"/>
    <property type="molecule type" value="Genomic_DNA"/>
</dbReference>
<feature type="compositionally biased region" description="Low complexity" evidence="1">
    <location>
        <begin position="143"/>
        <end position="159"/>
    </location>
</feature>
<dbReference type="AlphaFoldDB" id="A0ABD5YRQ0"/>
<sequence>MIISHGPGISGGGSGNTFLISGPATFGPFYTPKRISVEKERNLDKSDNFCGSQDITDTGSKNRVLHVAGRLRQSELSAFHAVLDSNKPFNILSPVWSGEIRIENGDVEGPTAIDPIDGQFLFEYSLDVVSTGVDEDQGSSEFGVVSGPTPSTSSTTGVR</sequence>
<keyword evidence="4" id="KW-1185">Reference proteome</keyword>
<evidence type="ECO:0000313" key="2">
    <source>
        <dbReference type="EMBL" id="MFC7191848.1"/>
    </source>
</evidence>
<protein>
    <submittedName>
        <fullName evidence="2">Uncharacterized protein</fullName>
    </submittedName>
</protein>
<reference evidence="4" key="2">
    <citation type="journal article" date="2019" name="Int. J. Syst. Evol. Microbiol.">
        <title>The Global Catalogue of Microorganisms (GCM) 10K type strain sequencing project: providing services to taxonomists for standard genome sequencing and annotation.</title>
        <authorList>
            <consortium name="The Broad Institute Genomics Platform"/>
            <consortium name="The Broad Institute Genome Sequencing Center for Infectious Disease"/>
            <person name="Wu L."/>
            <person name="Ma J."/>
        </authorList>
    </citation>
    <scope>NUCLEOTIDE SEQUENCE [LARGE SCALE GENOMIC DNA]</scope>
    <source>
        <strain evidence="4">RDMS1</strain>
    </source>
</reference>
<dbReference type="EMBL" id="JBHTAX010000001">
    <property type="protein sequence ID" value="MFC7191848.1"/>
    <property type="molecule type" value="Genomic_DNA"/>
</dbReference>